<keyword evidence="2" id="KW-1185">Reference proteome</keyword>
<sequence>MQSNTSTIEGDAYVRKLLKYLSTHKARLAVPPHFVQVKQSNKPEVSATAAGGIPVGNIWQQSYTIATLGLDPTSSPLNSTLATVFSLGLTSGTSGVPATALSSAASTSAGVKPLTLRLPPDRILYLLLLFQASSSSALAASPFIRPTDTPLPPGVSIHPTDLHEAGKSEEGREGDVQSVRSWVGSLRSVGGVFSGNSKGKAGEDGKWTSWFSGGSRKKETMDDDTRLRLIYTSFTLLPSLCLHAPSAKDPLIADLVEQGVYTRAGGIDVRIPLGVFRSLWNLELEAVDPRGVIVPVLPGLKALTIKDVPDGEDWLEGFLWTLEDEEDESQASTTLRLRFPSLQYLSLPNTALFSFPLPVKNQLSSLTHLDLSSNLLNALPSTLAYLPNLTSLNMRNNMLSSVRGAAQQAAHVRAINLRENRIDCLSGLDGLIHLERLDIRSNALHDSSELSRLAVIRPLREIWVSGNPFTETESEGWWRIGVFIAFVQEQGDGVLDRLSVDGYVATWGERRSVLSEIHKRGRESNVKIAPDVPVARRQEASTMSNNVDNNSTTARSQDNSSDTGKVHPSSQLRSASPAAHSVEPVSSKRRKQRIVELDPAQQRLDMPSDDQTPPPQATKKVGPSRLSLGGEAVKEALEDALESPILASTRRDVATRRKNEGRTPLPSTKTSVPTTRQTDSSPSDHPTLEAFNPSTASSHPESTDDTSKTPVKSENPEALRQRMEALKREVGDSWLSVLAEQARVGGGGGGGTSNPGPGRSTEEQEGVVREPQGVEVVHVKRRQGGKAKAKAKARAKASIPE</sequence>
<dbReference type="EMBL" id="JASBWV010000005">
    <property type="protein sequence ID" value="KAJ9126425.1"/>
    <property type="molecule type" value="Genomic_DNA"/>
</dbReference>
<name>A0ACC2XS10_9TREE</name>
<accession>A0ACC2XS10</accession>
<protein>
    <submittedName>
        <fullName evidence="1">Uncharacterized protein</fullName>
    </submittedName>
</protein>
<reference evidence="1" key="1">
    <citation type="submission" date="2023-04" db="EMBL/GenBank/DDBJ databases">
        <title>Draft Genome sequencing of Naganishia species isolated from polar environments using Oxford Nanopore Technology.</title>
        <authorList>
            <person name="Leo P."/>
            <person name="Venkateswaran K."/>
        </authorList>
    </citation>
    <scope>NUCLEOTIDE SEQUENCE</scope>
    <source>
        <strain evidence="1">DBVPG 5303</strain>
    </source>
</reference>
<dbReference type="Proteomes" id="UP001234202">
    <property type="component" value="Unassembled WGS sequence"/>
</dbReference>
<gene>
    <name evidence="1" type="ORF">QFC24_002166</name>
</gene>
<proteinExistence type="predicted"/>
<comment type="caution">
    <text evidence="1">The sequence shown here is derived from an EMBL/GenBank/DDBJ whole genome shotgun (WGS) entry which is preliminary data.</text>
</comment>
<organism evidence="1 2">
    <name type="scientific">Naganishia onofrii</name>
    <dbReference type="NCBI Taxonomy" id="1851511"/>
    <lineage>
        <taxon>Eukaryota</taxon>
        <taxon>Fungi</taxon>
        <taxon>Dikarya</taxon>
        <taxon>Basidiomycota</taxon>
        <taxon>Agaricomycotina</taxon>
        <taxon>Tremellomycetes</taxon>
        <taxon>Filobasidiales</taxon>
        <taxon>Filobasidiaceae</taxon>
        <taxon>Naganishia</taxon>
    </lineage>
</organism>
<evidence type="ECO:0000313" key="2">
    <source>
        <dbReference type="Proteomes" id="UP001234202"/>
    </source>
</evidence>
<evidence type="ECO:0000313" key="1">
    <source>
        <dbReference type="EMBL" id="KAJ9126425.1"/>
    </source>
</evidence>